<dbReference type="Proteomes" id="UP001066276">
    <property type="component" value="Chromosome 4_2"/>
</dbReference>
<feature type="non-terminal residue" evidence="1">
    <location>
        <position position="1"/>
    </location>
</feature>
<organism evidence="1 2">
    <name type="scientific">Pleurodeles waltl</name>
    <name type="common">Iberian ribbed newt</name>
    <dbReference type="NCBI Taxonomy" id="8319"/>
    <lineage>
        <taxon>Eukaryota</taxon>
        <taxon>Metazoa</taxon>
        <taxon>Chordata</taxon>
        <taxon>Craniata</taxon>
        <taxon>Vertebrata</taxon>
        <taxon>Euteleostomi</taxon>
        <taxon>Amphibia</taxon>
        <taxon>Batrachia</taxon>
        <taxon>Caudata</taxon>
        <taxon>Salamandroidea</taxon>
        <taxon>Salamandridae</taxon>
        <taxon>Pleurodelinae</taxon>
        <taxon>Pleurodeles</taxon>
    </lineage>
</organism>
<comment type="caution">
    <text evidence="1">The sequence shown here is derived from an EMBL/GenBank/DDBJ whole genome shotgun (WGS) entry which is preliminary data.</text>
</comment>
<protein>
    <submittedName>
        <fullName evidence="1">Uncharacterized protein</fullName>
    </submittedName>
</protein>
<reference evidence="1" key="1">
    <citation type="journal article" date="2022" name="bioRxiv">
        <title>Sequencing and chromosome-scale assembly of the giantPleurodeles waltlgenome.</title>
        <authorList>
            <person name="Brown T."/>
            <person name="Elewa A."/>
            <person name="Iarovenko S."/>
            <person name="Subramanian E."/>
            <person name="Araus A.J."/>
            <person name="Petzold A."/>
            <person name="Susuki M."/>
            <person name="Suzuki K.-i.T."/>
            <person name="Hayashi T."/>
            <person name="Toyoda A."/>
            <person name="Oliveira C."/>
            <person name="Osipova E."/>
            <person name="Leigh N.D."/>
            <person name="Simon A."/>
            <person name="Yun M.H."/>
        </authorList>
    </citation>
    <scope>NUCLEOTIDE SEQUENCE</scope>
    <source>
        <strain evidence="1">20211129_DDA</strain>
        <tissue evidence="1">Liver</tissue>
    </source>
</reference>
<evidence type="ECO:0000313" key="1">
    <source>
        <dbReference type="EMBL" id="KAJ1167394.1"/>
    </source>
</evidence>
<sequence>LGPLELGMVVDNHPFHCSCCAGFGLGPQKDSGESLFERLERFRRGSSQRQHLCQDVGLDYHQGQLKIKDLSRPPDRHSISSSLLRIHGSGEEECWHHPVPHTSPYLVPQTGFL</sequence>
<accession>A0AAV7STT9</accession>
<evidence type="ECO:0000313" key="2">
    <source>
        <dbReference type="Proteomes" id="UP001066276"/>
    </source>
</evidence>
<feature type="non-terminal residue" evidence="1">
    <location>
        <position position="113"/>
    </location>
</feature>
<dbReference type="AlphaFoldDB" id="A0AAV7STT9"/>
<proteinExistence type="predicted"/>
<name>A0AAV7STT9_PLEWA</name>
<dbReference type="EMBL" id="JANPWB010000008">
    <property type="protein sequence ID" value="KAJ1167394.1"/>
    <property type="molecule type" value="Genomic_DNA"/>
</dbReference>
<gene>
    <name evidence="1" type="ORF">NDU88_007786</name>
</gene>
<keyword evidence="2" id="KW-1185">Reference proteome</keyword>